<evidence type="ECO:0000313" key="3">
    <source>
        <dbReference type="Proteomes" id="UP000239001"/>
    </source>
</evidence>
<reference evidence="2 3" key="2">
    <citation type="submission" date="2018-03" db="EMBL/GenBank/DDBJ databases">
        <authorList>
            <person name="Keele B.F."/>
        </authorList>
    </citation>
    <scope>NUCLEOTIDE SEQUENCE [LARGE SCALE GENOMIC DNA]</scope>
    <source>
        <strain evidence="2 3">CCALA 016</strain>
    </source>
</reference>
<evidence type="ECO:0000259" key="1">
    <source>
        <dbReference type="SMART" id="SM00474"/>
    </source>
</evidence>
<dbReference type="InterPro" id="IPR012337">
    <property type="entry name" value="RNaseH-like_sf"/>
</dbReference>
<dbReference type="GO" id="GO:0003676">
    <property type="term" value="F:nucleic acid binding"/>
    <property type="evidence" value="ECO:0007669"/>
    <property type="project" value="InterPro"/>
</dbReference>
<dbReference type="EMBL" id="PXOH01000020">
    <property type="protein sequence ID" value="PSF35423.1"/>
    <property type="molecule type" value="Genomic_DNA"/>
</dbReference>
<dbReference type="Gene3D" id="3.30.420.10">
    <property type="entry name" value="Ribonuclease H-like superfamily/Ribonuclease H"/>
    <property type="match status" value="1"/>
</dbReference>
<comment type="caution">
    <text evidence="2">The sequence shown here is derived from an EMBL/GenBank/DDBJ whole genome shotgun (WGS) entry which is preliminary data.</text>
</comment>
<dbReference type="Pfam" id="PF01612">
    <property type="entry name" value="DNA_pol_A_exo1"/>
    <property type="match status" value="1"/>
</dbReference>
<gene>
    <name evidence="2" type="ORF">C7H19_16720</name>
</gene>
<keyword evidence="3" id="KW-1185">Reference proteome</keyword>
<feature type="domain" description="3'-5' exonuclease" evidence="1">
    <location>
        <begin position="1"/>
        <end position="181"/>
    </location>
</feature>
<dbReference type="GO" id="GO:0006139">
    <property type="term" value="P:nucleobase-containing compound metabolic process"/>
    <property type="evidence" value="ECO:0007669"/>
    <property type="project" value="InterPro"/>
</dbReference>
<dbReference type="AlphaFoldDB" id="A0A2T1LUX6"/>
<reference evidence="2 3" key="1">
    <citation type="submission" date="2018-03" db="EMBL/GenBank/DDBJ databases">
        <title>The ancient ancestry and fast evolution of plastids.</title>
        <authorList>
            <person name="Moore K.R."/>
            <person name="Magnabosco C."/>
            <person name="Momper L."/>
            <person name="Gold D.A."/>
            <person name="Bosak T."/>
            <person name="Fournier G.P."/>
        </authorList>
    </citation>
    <scope>NUCLEOTIDE SEQUENCE [LARGE SCALE GENOMIC DNA]</scope>
    <source>
        <strain evidence="2 3">CCALA 016</strain>
    </source>
</reference>
<name>A0A2T1LUX6_9CHRO</name>
<dbReference type="OrthoDB" id="144122at2"/>
<dbReference type="InterPro" id="IPR002562">
    <property type="entry name" value="3'-5'_exonuclease_dom"/>
</dbReference>
<proteinExistence type="predicted"/>
<dbReference type="SMART" id="SM00474">
    <property type="entry name" value="35EXOc"/>
    <property type="match status" value="1"/>
</dbReference>
<dbReference type="InterPro" id="IPR036397">
    <property type="entry name" value="RNaseH_sf"/>
</dbReference>
<protein>
    <submittedName>
        <fullName evidence="2">Ribonuclease D</fullName>
    </submittedName>
</protein>
<dbReference type="Proteomes" id="UP000239001">
    <property type="component" value="Unassembled WGS sequence"/>
</dbReference>
<evidence type="ECO:0000313" key="2">
    <source>
        <dbReference type="EMBL" id="PSF35423.1"/>
    </source>
</evidence>
<accession>A0A2T1LUX6</accession>
<organism evidence="2 3">
    <name type="scientific">Aphanothece hegewaldii CCALA 016</name>
    <dbReference type="NCBI Taxonomy" id="2107694"/>
    <lineage>
        <taxon>Bacteria</taxon>
        <taxon>Bacillati</taxon>
        <taxon>Cyanobacteriota</taxon>
        <taxon>Cyanophyceae</taxon>
        <taxon>Oscillatoriophycideae</taxon>
        <taxon>Chroococcales</taxon>
        <taxon>Aphanothecaceae</taxon>
        <taxon>Aphanothece</taxon>
    </lineage>
</organism>
<dbReference type="GO" id="GO:0008408">
    <property type="term" value="F:3'-5' exonuclease activity"/>
    <property type="evidence" value="ECO:0007669"/>
    <property type="project" value="InterPro"/>
</dbReference>
<dbReference type="RefSeq" id="WP_106458063.1">
    <property type="nucleotide sequence ID" value="NZ_PXOH01000020.1"/>
</dbReference>
<dbReference type="SUPFAM" id="SSF53098">
    <property type="entry name" value="Ribonuclease H-like"/>
    <property type="match status" value="1"/>
</dbReference>
<sequence length="309" mass="35743">MPYLTDLDDIREAIARYSQVKTLWLDIEVANYQSKDKAKVSLIQVLDDSTDLSGDQVTVLDVLQQPKLVDEFVEQIMIKPDLEKVIHYATYDLQYLGGKRKAKNVTCTWELAKSIPYYIIPLPNYQLKTLAESLCYFPPIDKSEQGGDWGKRPLSEKQLAYAKMDAVYVAQVHHRLLQLSQLTNPNPETENIDALVTRYQQIEPKWKELDTEIYHIKSRIKKAMIQRKINNVNGFQLSSQNRTTKTIKINELVKVLSSSEETFDLSLKVTSDWSKALGKIFEELPIDEVKETIMILREKEIDEDEDLPF</sequence>